<dbReference type="AlphaFoldDB" id="A0A7W6EQA1"/>
<feature type="signal peptide" evidence="2">
    <location>
        <begin position="1"/>
        <end position="24"/>
    </location>
</feature>
<proteinExistence type="predicted"/>
<evidence type="ECO:0008006" key="5">
    <source>
        <dbReference type="Google" id="ProtNLM"/>
    </source>
</evidence>
<feature type="compositionally biased region" description="Low complexity" evidence="1">
    <location>
        <begin position="107"/>
        <end position="130"/>
    </location>
</feature>
<accession>A0A7W6EQA1</accession>
<evidence type="ECO:0000313" key="4">
    <source>
        <dbReference type="Proteomes" id="UP000541352"/>
    </source>
</evidence>
<feature type="chain" id="PRO_5031524303" description="Lipocalin-like domain-containing protein" evidence="2">
    <location>
        <begin position="25"/>
        <end position="392"/>
    </location>
</feature>
<evidence type="ECO:0000256" key="1">
    <source>
        <dbReference type="SAM" id="MobiDB-lite"/>
    </source>
</evidence>
<dbReference type="Proteomes" id="UP000541352">
    <property type="component" value="Unassembled WGS sequence"/>
</dbReference>
<organism evidence="3 4">
    <name type="scientific">Runella defluvii</name>
    <dbReference type="NCBI Taxonomy" id="370973"/>
    <lineage>
        <taxon>Bacteria</taxon>
        <taxon>Pseudomonadati</taxon>
        <taxon>Bacteroidota</taxon>
        <taxon>Cytophagia</taxon>
        <taxon>Cytophagales</taxon>
        <taxon>Spirosomataceae</taxon>
        <taxon>Runella</taxon>
    </lineage>
</organism>
<feature type="region of interest" description="Disordered" evidence="1">
    <location>
        <begin position="107"/>
        <end position="132"/>
    </location>
</feature>
<dbReference type="RefSeq" id="WP_221225602.1">
    <property type="nucleotide sequence ID" value="NZ_JACIBY010000004.1"/>
</dbReference>
<evidence type="ECO:0000313" key="3">
    <source>
        <dbReference type="EMBL" id="MBB3838186.1"/>
    </source>
</evidence>
<gene>
    <name evidence="3" type="ORF">FHS57_002191</name>
</gene>
<keyword evidence="2" id="KW-0732">Signal</keyword>
<keyword evidence="4" id="KW-1185">Reference proteome</keyword>
<reference evidence="3 4" key="1">
    <citation type="submission" date="2020-08" db="EMBL/GenBank/DDBJ databases">
        <title>Genomic Encyclopedia of Type Strains, Phase IV (KMG-IV): sequencing the most valuable type-strain genomes for metagenomic binning, comparative biology and taxonomic classification.</title>
        <authorList>
            <person name="Goeker M."/>
        </authorList>
    </citation>
    <scope>NUCLEOTIDE SEQUENCE [LARGE SCALE GENOMIC DNA]</scope>
    <source>
        <strain evidence="3 4">DSM 17976</strain>
    </source>
</reference>
<comment type="caution">
    <text evidence="3">The sequence shown here is derived from an EMBL/GenBank/DDBJ whole genome shotgun (WGS) entry which is preliminary data.</text>
</comment>
<evidence type="ECO:0000256" key="2">
    <source>
        <dbReference type="SAM" id="SignalP"/>
    </source>
</evidence>
<name>A0A7W6EQA1_9BACT</name>
<protein>
    <recommendedName>
        <fullName evidence="5">Lipocalin-like domain-containing protein</fullName>
    </recommendedName>
</protein>
<sequence>MNFRLFTFLVSFHFISFVAMSQTAADFVGIFVSSQTGIQLSINQQNGLFKGEFTAQNQRYGCEATLVKGGLSGVYFDTGRKIGFTLVKNSGEYILTTEGVNIPMKRTATSSQATAQSSAPTASAPSSSAAKSNGQRLSDAFLGYAFNAPSGWQMQQNNGGYAFGRGDQQVAITVSPHNYNSLADLKKDTQGVQDANSNTYLNARVDPYSDSGAWVFFNGTIQGKPFTIATISLISPHGGGINISCVAPASLYNDALTNTLRSIANTVVFSKPQTSALAEQWKAKLKGKELLYLNTANGMSDKFSIHLCSTGQFTKKEDTSYSSQTFSDNFNYAGRSGDQGRWDVTTQGATPVLVLRANDGKVFQYQITLRQASNELGLNGRRYFVRASQNCQ</sequence>
<dbReference type="EMBL" id="JACIBY010000004">
    <property type="protein sequence ID" value="MBB3838186.1"/>
    <property type="molecule type" value="Genomic_DNA"/>
</dbReference>